<dbReference type="EMBL" id="BFBR01000002">
    <property type="protein sequence ID" value="GBF57395.1"/>
    <property type="molecule type" value="Genomic_DNA"/>
</dbReference>
<protein>
    <submittedName>
        <fullName evidence="4">dTDP-4-oxo-6-deoxy-D-allose reductase</fullName>
        <ecNumber evidence="4">1.1.1.364</ecNumber>
    </submittedName>
</protein>
<keyword evidence="5" id="KW-1185">Reference proteome</keyword>
<evidence type="ECO:0000313" key="5">
    <source>
        <dbReference type="Proteomes" id="UP000245086"/>
    </source>
</evidence>
<reference evidence="4 5" key="1">
    <citation type="journal article" date="2018" name="Genome Announc.">
        <title>Draft Genome Sequence of "Candidatus Phycosocius bacilliformis," an Alphaproteobacterial Ectosymbiont of the Hydrocarbon-Producing Green Alga Botryococcus braunii.</title>
        <authorList>
            <person name="Tanabe Y."/>
            <person name="Yamaguchi H."/>
            <person name="Watanabe M.M."/>
        </authorList>
    </citation>
    <scope>NUCLEOTIDE SEQUENCE [LARGE SCALE GENOMIC DNA]</scope>
    <source>
        <strain evidence="4 5">BOTRYCO-2</strain>
    </source>
</reference>
<dbReference type="SUPFAM" id="SSF51735">
    <property type="entry name" value="NAD(P)-binding Rossmann-fold domains"/>
    <property type="match status" value="1"/>
</dbReference>
<dbReference type="PANTHER" id="PTHR10366">
    <property type="entry name" value="NAD DEPENDENT EPIMERASE/DEHYDRATASE"/>
    <property type="match status" value="1"/>
</dbReference>
<feature type="domain" description="NAD-dependent epimerase/dehydratase" evidence="3">
    <location>
        <begin position="5"/>
        <end position="239"/>
    </location>
</feature>
<accession>A0A2P2E8L3</accession>
<dbReference type="EC" id="1.1.1.364" evidence="4"/>
<sequence length="343" mass="37284">MAEQVLVTGANGFIVSHSIAQLLAEGKQVIGTVRNPDDPVRTAHLRALPRAETGLRMVAADLMSKDPFSDFLDVDFVLHMASPYVLTVKDPQRDLVDPAVQGTLSLLRAAARSSRIKRVVLTSSMAAITDEPDGRVLTESDWNDKSSLTRNAYYFSKTMAERAAWEFMAREKPGFDLVVINPFMVIGPSLSAEINTSNQILVDVTAGVYPAILALEWGFVDVRDVANAHVRALAAPNAQGRYICAAANRNMAHLVSLLAKAGAPQAKLPKLDLSGGFGTGLMTLMSYAQPAGVGSYLRTHLGRVPRFDNTKIQRDLGIGFRDVDQTIIDTVHDLIRHGHLKSI</sequence>
<comment type="caution">
    <text evidence="4">The sequence shown here is derived from an EMBL/GenBank/DDBJ whole genome shotgun (WGS) entry which is preliminary data.</text>
</comment>
<dbReference type="RefSeq" id="WP_108984239.1">
    <property type="nucleotide sequence ID" value="NZ_BFBR01000002.1"/>
</dbReference>
<dbReference type="GO" id="GO:0016616">
    <property type="term" value="F:oxidoreductase activity, acting on the CH-OH group of donors, NAD or NADP as acceptor"/>
    <property type="evidence" value="ECO:0007669"/>
    <property type="project" value="TreeGrafter"/>
</dbReference>
<evidence type="ECO:0000256" key="2">
    <source>
        <dbReference type="ARBA" id="ARBA00023445"/>
    </source>
</evidence>
<organism evidence="4 5">
    <name type="scientific">Candidatus Phycosocius bacilliformis</name>
    <dbReference type="NCBI Taxonomy" id="1445552"/>
    <lineage>
        <taxon>Bacteria</taxon>
        <taxon>Pseudomonadati</taxon>
        <taxon>Pseudomonadota</taxon>
        <taxon>Alphaproteobacteria</taxon>
        <taxon>Caulobacterales</taxon>
        <taxon>Caulobacterales incertae sedis</taxon>
        <taxon>Candidatus Phycosocius</taxon>
    </lineage>
</organism>
<dbReference type="FunFam" id="3.40.50.720:FF:000085">
    <property type="entry name" value="Dihydroflavonol reductase"/>
    <property type="match status" value="1"/>
</dbReference>
<proteinExistence type="inferred from homology"/>
<gene>
    <name evidence="4" type="primary">gerKI</name>
    <name evidence="4" type="ORF">PbB2_01062</name>
</gene>
<dbReference type="InterPro" id="IPR001509">
    <property type="entry name" value="Epimerase_deHydtase"/>
</dbReference>
<dbReference type="PANTHER" id="PTHR10366:SF564">
    <property type="entry name" value="STEROL-4-ALPHA-CARBOXYLATE 3-DEHYDROGENASE, DECARBOXYLATING"/>
    <property type="match status" value="1"/>
</dbReference>
<dbReference type="InterPro" id="IPR050425">
    <property type="entry name" value="NAD(P)_dehydrat-like"/>
</dbReference>
<dbReference type="Proteomes" id="UP000245086">
    <property type="component" value="Unassembled WGS sequence"/>
</dbReference>
<evidence type="ECO:0000256" key="1">
    <source>
        <dbReference type="ARBA" id="ARBA00023002"/>
    </source>
</evidence>
<comment type="similarity">
    <text evidence="2">Belongs to the NAD(P)-dependent epimerase/dehydratase family. Dihydroflavonol-4-reductase subfamily.</text>
</comment>
<dbReference type="InterPro" id="IPR036291">
    <property type="entry name" value="NAD(P)-bd_dom_sf"/>
</dbReference>
<evidence type="ECO:0000259" key="3">
    <source>
        <dbReference type="Pfam" id="PF01370"/>
    </source>
</evidence>
<name>A0A2P2E8L3_9PROT</name>
<dbReference type="OrthoDB" id="9778052at2"/>
<dbReference type="Pfam" id="PF01370">
    <property type="entry name" value="Epimerase"/>
    <property type="match status" value="1"/>
</dbReference>
<dbReference type="Gene3D" id="3.40.50.720">
    <property type="entry name" value="NAD(P)-binding Rossmann-like Domain"/>
    <property type="match status" value="1"/>
</dbReference>
<keyword evidence="1 4" id="KW-0560">Oxidoreductase</keyword>
<evidence type="ECO:0000313" key="4">
    <source>
        <dbReference type="EMBL" id="GBF57395.1"/>
    </source>
</evidence>
<dbReference type="AlphaFoldDB" id="A0A2P2E8L3"/>